<dbReference type="Proteomes" id="UP000244811">
    <property type="component" value="Chromosome 4"/>
</dbReference>
<evidence type="ECO:0000256" key="1">
    <source>
        <dbReference type="ARBA" id="ARBA00022845"/>
    </source>
</evidence>
<dbReference type="SMART" id="SM00484">
    <property type="entry name" value="XPGI"/>
    <property type="match status" value="1"/>
</dbReference>
<dbReference type="InterPro" id="IPR022040">
    <property type="entry name" value="MKT1_N"/>
</dbReference>
<evidence type="ECO:0000256" key="2">
    <source>
        <dbReference type="ARBA" id="ARBA00024023"/>
    </source>
</evidence>
<sequence>MRVRQLQKYLLEQKCVRVGNLSVCKGMRVGLDAVYFFKSIKALNDPLSDVYSSLSGSFVATLDEQLKLLESLDLQPLFVFQGMQPKSPFPSPMLMSQMATQTGLNDAWAAYLKGDEAVALNKFAQFSQFSHLYNAHNLPEDTVQFLMSYLKSKGHEMIRAPYLAASQLMYFMQEGLIDAVVGPASTLLFGVPRVILNLNLNNATFEWVELEEVLTLWGIDREQFVDCCLLAGTEHCLSYPHFAQQFSFANAIEYAKQAPLVKYLYQLREMYPPHPVNREMNMSREKINEYVDGYCIAKSMINYPLVMTLSGDVVTLPNASMTNNMGTKLADLSNPALANAKLPSDYHKIVGCRLPKSVYYLMSEGLLSLQLPFALALGEWVDEPSQNVDSLEYRDLLSDLREYQCRALGLLVLKLDEHFKTKQIRYPRYISLMKTAYPVKQPAKLLIPNTCQVRSWVLNSDRVDKEMKRQGVSHVSLEFCLNWHTHEGPQLLAPATTTNGAHVSSSSTNEFLVLNTAMHFMLLENLGYFTSEFGGTAFGKVLSTSGLNLNGLLLLELMKFGLFTGESFEPPPDCTYPPELHPKTEEAKRAFTTANLAARVATLCPVKLDKRPWMGRIDFDVASFNLVVKFLRRSINYLTEASLAYILLSDNRFMGLAESKLLCGGGSIGALDNNRGQTEGSKLTGLPLFYNYSSFLGVVVKCVLLDIETTMDGLGRAFPNCVSLKEDLGAFVVFWAKVHGLLHNLSKLIQLGDILDSFDSATNLVRNKFERLGLDVSTLAF</sequence>
<reference evidence="4" key="1">
    <citation type="submission" date="2022-07" db="EMBL/GenBank/DDBJ databases">
        <title>Evaluation of T. orientalis genome assembly methods using nanopore sequencing and analysis of variation between genomes.</title>
        <authorList>
            <person name="Yam J."/>
            <person name="Micallef M.L."/>
            <person name="Liu M."/>
            <person name="Djordjevic S.P."/>
            <person name="Bogema D.R."/>
            <person name="Jenkins C."/>
        </authorList>
    </citation>
    <scope>NUCLEOTIDE SEQUENCE</scope>
    <source>
        <strain evidence="4">Goon Nure</strain>
    </source>
</reference>
<dbReference type="Pfam" id="PF12247">
    <property type="entry name" value="MKT1_N"/>
    <property type="match status" value="1"/>
</dbReference>
<dbReference type="GO" id="GO:0017108">
    <property type="term" value="F:5'-flap endonuclease activity"/>
    <property type="evidence" value="ECO:0007669"/>
    <property type="project" value="TreeGrafter"/>
</dbReference>
<dbReference type="PANTHER" id="PTHR11081">
    <property type="entry name" value="FLAP ENDONUCLEASE FAMILY MEMBER"/>
    <property type="match status" value="1"/>
</dbReference>
<evidence type="ECO:0000313" key="5">
    <source>
        <dbReference type="Proteomes" id="UP000244811"/>
    </source>
</evidence>
<dbReference type="PANTHER" id="PTHR11081:SF32">
    <property type="entry name" value="POST-TRANSCRIPTIONAL REGULATOR MKT1"/>
    <property type="match status" value="1"/>
</dbReference>
<dbReference type="InterPro" id="IPR006086">
    <property type="entry name" value="XPG-I_dom"/>
</dbReference>
<dbReference type="InterPro" id="IPR006084">
    <property type="entry name" value="XPG/Rad2"/>
</dbReference>
<accession>A0A976MEV8</accession>
<feature type="domain" description="XPG-I" evidence="3">
    <location>
        <begin position="151"/>
        <end position="219"/>
    </location>
</feature>
<evidence type="ECO:0000313" key="4">
    <source>
        <dbReference type="EMBL" id="UKK02479.2"/>
    </source>
</evidence>
<name>A0A976MEV8_THEOR</name>
<dbReference type="Pfam" id="PF12246">
    <property type="entry name" value="MKT1_C"/>
    <property type="match status" value="1"/>
</dbReference>
<dbReference type="InterPro" id="IPR029060">
    <property type="entry name" value="PIN-like_dom_sf"/>
</dbReference>
<evidence type="ECO:0000259" key="3">
    <source>
        <dbReference type="SMART" id="SM00484"/>
    </source>
</evidence>
<dbReference type="EMBL" id="CP056072">
    <property type="protein sequence ID" value="UKK02479.2"/>
    <property type="molecule type" value="Genomic_DNA"/>
</dbReference>
<protein>
    <recommendedName>
        <fullName evidence="3">XPG-I domain-containing protein</fullName>
    </recommendedName>
</protein>
<keyword evidence="1" id="KW-0810">Translation regulation</keyword>
<dbReference type="GO" id="GO:0006417">
    <property type="term" value="P:regulation of translation"/>
    <property type="evidence" value="ECO:0007669"/>
    <property type="project" value="UniProtKB-KW"/>
</dbReference>
<dbReference type="Gene3D" id="3.40.50.1010">
    <property type="entry name" value="5'-nuclease"/>
    <property type="match status" value="1"/>
</dbReference>
<gene>
    <name evidence="4" type="ORF">MACK_002572</name>
</gene>
<proteinExistence type="inferred from homology"/>
<dbReference type="InterPro" id="IPR022039">
    <property type="entry name" value="MKT1_C"/>
</dbReference>
<organism evidence="4 5">
    <name type="scientific">Theileria orientalis</name>
    <dbReference type="NCBI Taxonomy" id="68886"/>
    <lineage>
        <taxon>Eukaryota</taxon>
        <taxon>Sar</taxon>
        <taxon>Alveolata</taxon>
        <taxon>Apicomplexa</taxon>
        <taxon>Aconoidasida</taxon>
        <taxon>Piroplasmida</taxon>
        <taxon>Theileriidae</taxon>
        <taxon>Theileria</taxon>
    </lineage>
</organism>
<dbReference type="AlphaFoldDB" id="A0A976MEV8"/>
<comment type="similarity">
    <text evidence="2">Belongs to the XPG/RAD2 endonuclease family.</text>
</comment>
<dbReference type="CDD" id="cd09902">
    <property type="entry name" value="H3TH_MKT1"/>
    <property type="match status" value="1"/>
</dbReference>
<dbReference type="CDD" id="cd09858">
    <property type="entry name" value="PIN_MKT1"/>
    <property type="match status" value="1"/>
</dbReference>
<dbReference type="SUPFAM" id="SSF88723">
    <property type="entry name" value="PIN domain-like"/>
    <property type="match status" value="1"/>
</dbReference>
<dbReference type="Pfam" id="PF00867">
    <property type="entry name" value="XPG_I"/>
    <property type="match status" value="1"/>
</dbReference>
<dbReference type="InterPro" id="IPR037314">
    <property type="entry name" value="MKT1_H3TH"/>
</dbReference>